<comment type="caution">
    <text evidence="1">The sequence shown here is derived from an EMBL/GenBank/DDBJ whole genome shotgun (WGS) entry which is preliminary data.</text>
</comment>
<reference evidence="1" key="1">
    <citation type="submission" date="2021-06" db="EMBL/GenBank/DDBJ databases">
        <authorList>
            <person name="Kallberg Y."/>
            <person name="Tangrot J."/>
            <person name="Rosling A."/>
        </authorList>
    </citation>
    <scope>NUCLEOTIDE SEQUENCE</scope>
    <source>
        <strain evidence="1">MA461A</strain>
    </source>
</reference>
<protein>
    <submittedName>
        <fullName evidence="1">6037_t:CDS:1</fullName>
    </submittedName>
</protein>
<keyword evidence="2" id="KW-1185">Reference proteome</keyword>
<dbReference type="EMBL" id="CAJVQC010049911">
    <property type="protein sequence ID" value="CAG8788298.1"/>
    <property type="molecule type" value="Genomic_DNA"/>
</dbReference>
<sequence length="269" mass="29771">VEVPPRDIFVHYVNVPTGKTIIWSFSTKKKNISFGLYQRKAAIAASGSTGTFKEDGSSLFSASIKNTIITPKSSTKSTYSASLKSKNSLETIKAEENDDSNEGDVGSTLVDSNSINRGRKKTGSTLIIKDPDLKEILPIEHYNSAMNTIKGSYKVTEEGTYCLCFDNSFSRTTSKSLSLSVTLKDDLDNDQEEPKPDIAGWAKRWVKIDNGLLSYYQHPHSLCRGTIHIALSTISSSQSLRLINMDSGTVTYHFKALSDNEFDEWMTVI</sequence>
<dbReference type="Proteomes" id="UP000789920">
    <property type="component" value="Unassembled WGS sequence"/>
</dbReference>
<proteinExistence type="predicted"/>
<evidence type="ECO:0000313" key="1">
    <source>
        <dbReference type="EMBL" id="CAG8788298.1"/>
    </source>
</evidence>
<accession>A0ACA9RDJ0</accession>
<gene>
    <name evidence="1" type="ORF">RPERSI_LOCUS18684</name>
</gene>
<feature type="non-terminal residue" evidence="1">
    <location>
        <position position="1"/>
    </location>
</feature>
<name>A0ACA9RDJ0_9GLOM</name>
<evidence type="ECO:0000313" key="2">
    <source>
        <dbReference type="Proteomes" id="UP000789920"/>
    </source>
</evidence>
<organism evidence="1 2">
    <name type="scientific">Racocetra persica</name>
    <dbReference type="NCBI Taxonomy" id="160502"/>
    <lineage>
        <taxon>Eukaryota</taxon>
        <taxon>Fungi</taxon>
        <taxon>Fungi incertae sedis</taxon>
        <taxon>Mucoromycota</taxon>
        <taxon>Glomeromycotina</taxon>
        <taxon>Glomeromycetes</taxon>
        <taxon>Diversisporales</taxon>
        <taxon>Gigasporaceae</taxon>
        <taxon>Racocetra</taxon>
    </lineage>
</organism>
<feature type="non-terminal residue" evidence="1">
    <location>
        <position position="269"/>
    </location>
</feature>